<dbReference type="InterPro" id="IPR031804">
    <property type="entry name" value="DUF4743"/>
</dbReference>
<dbReference type="Pfam" id="PF15916">
    <property type="entry name" value="DUF4743"/>
    <property type="match status" value="1"/>
</dbReference>
<evidence type="ECO:0000313" key="3">
    <source>
        <dbReference type="Proteomes" id="UP000477651"/>
    </source>
</evidence>
<evidence type="ECO:0000259" key="1">
    <source>
        <dbReference type="PROSITE" id="PS51462"/>
    </source>
</evidence>
<protein>
    <submittedName>
        <fullName evidence="2">DUF4743 domain-containing protein</fullName>
    </submittedName>
</protein>
<dbReference type="InterPro" id="IPR015797">
    <property type="entry name" value="NUDIX_hydrolase-like_dom_sf"/>
</dbReference>
<dbReference type="Gene3D" id="3.90.79.10">
    <property type="entry name" value="Nucleoside Triphosphate Pyrophosphohydrolase"/>
    <property type="match status" value="1"/>
</dbReference>
<accession>A0A6L9Y6G3</accession>
<dbReference type="Proteomes" id="UP000477651">
    <property type="component" value="Unassembled WGS sequence"/>
</dbReference>
<gene>
    <name evidence="2" type="ORF">F9B74_06685</name>
</gene>
<sequence>MKKALDILKKELQSTINQAPITGSLPLYINQILTGTIHPLTIQATKGYDYFQHHSQFVNIQLPFDSLTEKSHFFNTLALYLREQNCLPFWRDEQVFVWQNNTVFAHIERTATRPLGLLTQAIHLNARTPDGRIYLSLRSPTKQTDPNKWDTLAGGLLNAQDTPEEGLAREAYEEAGIPKWVIQQCTPIHSIGYINRPLPEGYQYEEMLSSDCILPSNIKPQNTDGEVSQIETFTPQEVLILMQDGMVTTEAMIVLIDSIEKNNLI</sequence>
<comment type="caution">
    <text evidence="2">The sequence shown here is derived from an EMBL/GenBank/DDBJ whole genome shotgun (WGS) entry which is preliminary data.</text>
</comment>
<proteinExistence type="predicted"/>
<dbReference type="GO" id="GO:0003824">
    <property type="term" value="F:catalytic activity"/>
    <property type="evidence" value="ECO:0007669"/>
    <property type="project" value="UniProtKB-ARBA"/>
</dbReference>
<organism evidence="2 3">
    <name type="scientific">Pelistega ratti</name>
    <dbReference type="NCBI Taxonomy" id="2652177"/>
    <lineage>
        <taxon>Bacteria</taxon>
        <taxon>Pseudomonadati</taxon>
        <taxon>Pseudomonadota</taxon>
        <taxon>Betaproteobacteria</taxon>
        <taxon>Burkholderiales</taxon>
        <taxon>Alcaligenaceae</taxon>
        <taxon>Pelistega</taxon>
    </lineage>
</organism>
<reference evidence="2 3" key="1">
    <citation type="submission" date="2020-02" db="EMBL/GenBank/DDBJ databases">
        <title>Pelistega sp. NLN82 were isolated from wild rodents of the Hainan Island.</title>
        <authorList>
            <person name="Niu N."/>
            <person name="Zhou J."/>
        </authorList>
    </citation>
    <scope>NUCLEOTIDE SEQUENCE [LARGE SCALE GENOMIC DNA]</scope>
    <source>
        <strain evidence="2 3">NLN82</strain>
    </source>
</reference>
<dbReference type="PROSITE" id="PS51462">
    <property type="entry name" value="NUDIX"/>
    <property type="match status" value="1"/>
</dbReference>
<dbReference type="SUPFAM" id="SSF55811">
    <property type="entry name" value="Nudix"/>
    <property type="match status" value="1"/>
</dbReference>
<keyword evidence="3" id="KW-1185">Reference proteome</keyword>
<dbReference type="InterPro" id="IPR000086">
    <property type="entry name" value="NUDIX_hydrolase_dom"/>
</dbReference>
<dbReference type="Pfam" id="PF00293">
    <property type="entry name" value="NUDIX"/>
    <property type="match status" value="1"/>
</dbReference>
<dbReference type="AlphaFoldDB" id="A0A6L9Y6G3"/>
<name>A0A6L9Y6G3_9BURK</name>
<dbReference type="CDD" id="cd03676">
    <property type="entry name" value="NUDIX_Tnr3_like"/>
    <property type="match status" value="1"/>
</dbReference>
<dbReference type="EMBL" id="JAAGYR010000011">
    <property type="protein sequence ID" value="NEN76009.1"/>
    <property type="molecule type" value="Genomic_DNA"/>
</dbReference>
<feature type="domain" description="Nudix hydrolase" evidence="1">
    <location>
        <begin position="114"/>
        <end position="260"/>
    </location>
</feature>
<dbReference type="RefSeq" id="WP_163764532.1">
    <property type="nucleotide sequence ID" value="NZ_JAAGYR010000011.1"/>
</dbReference>
<evidence type="ECO:0000313" key="2">
    <source>
        <dbReference type="EMBL" id="NEN76009.1"/>
    </source>
</evidence>